<feature type="region of interest" description="Disordered" evidence="7">
    <location>
        <begin position="52"/>
        <end position="103"/>
    </location>
</feature>
<dbReference type="RefSeq" id="XP_015587943.1">
    <property type="nucleotide sequence ID" value="XM_015732457.2"/>
</dbReference>
<dbReference type="InterPro" id="IPR035892">
    <property type="entry name" value="C2_domain_sf"/>
</dbReference>
<dbReference type="SMART" id="SM00239">
    <property type="entry name" value="C2"/>
    <property type="match status" value="2"/>
</dbReference>
<feature type="compositionally biased region" description="Polar residues" evidence="7">
    <location>
        <begin position="196"/>
        <end position="205"/>
    </location>
</feature>
<protein>
    <submittedName>
        <fullName evidence="12">Protein piccolo isoform X1</fullName>
    </submittedName>
</protein>
<feature type="compositionally biased region" description="Basic and acidic residues" evidence="7">
    <location>
        <begin position="1052"/>
        <end position="1074"/>
    </location>
</feature>
<keyword evidence="2 6" id="KW-0863">Zinc-finger</keyword>
<dbReference type="PROSITE" id="PS50106">
    <property type="entry name" value="PDZ"/>
    <property type="match status" value="1"/>
</dbReference>
<name>A0AAJ7FEK8_CEPCN</name>
<comment type="subcellular location">
    <subcellularLocation>
        <location evidence="5">Synapse</location>
    </subcellularLocation>
</comment>
<evidence type="ECO:0000256" key="5">
    <source>
        <dbReference type="ARBA" id="ARBA00034103"/>
    </source>
</evidence>
<dbReference type="Gene3D" id="3.30.40.10">
    <property type="entry name" value="Zinc/RING finger domain, C3HC4 (zinc finger)"/>
    <property type="match status" value="1"/>
</dbReference>
<feature type="domain" description="C2" evidence="8">
    <location>
        <begin position="742"/>
        <end position="867"/>
    </location>
</feature>
<feature type="compositionally biased region" description="Low complexity" evidence="7">
    <location>
        <begin position="77"/>
        <end position="89"/>
    </location>
</feature>
<gene>
    <name evidence="12" type="primary">LOC107264318</name>
</gene>
<dbReference type="InterPro" id="IPR036034">
    <property type="entry name" value="PDZ_sf"/>
</dbReference>
<feature type="region of interest" description="Disordered" evidence="7">
    <location>
        <begin position="1029"/>
        <end position="1074"/>
    </location>
</feature>
<dbReference type="GO" id="GO:0050806">
    <property type="term" value="P:positive regulation of synaptic transmission"/>
    <property type="evidence" value="ECO:0007669"/>
    <property type="project" value="TreeGrafter"/>
</dbReference>
<organism evidence="11 12">
    <name type="scientific">Cephus cinctus</name>
    <name type="common">Wheat stem sawfly</name>
    <dbReference type="NCBI Taxonomy" id="211228"/>
    <lineage>
        <taxon>Eukaryota</taxon>
        <taxon>Metazoa</taxon>
        <taxon>Ecdysozoa</taxon>
        <taxon>Arthropoda</taxon>
        <taxon>Hexapoda</taxon>
        <taxon>Insecta</taxon>
        <taxon>Pterygota</taxon>
        <taxon>Neoptera</taxon>
        <taxon>Endopterygota</taxon>
        <taxon>Hymenoptera</taxon>
        <taxon>Cephoidea</taxon>
        <taxon>Cephidae</taxon>
        <taxon>Cephus</taxon>
    </lineage>
</organism>
<evidence type="ECO:0000313" key="11">
    <source>
        <dbReference type="Proteomes" id="UP000694920"/>
    </source>
</evidence>
<dbReference type="SUPFAM" id="SSF49562">
    <property type="entry name" value="C2 domain (Calcium/lipid-binding domain, CaLB)"/>
    <property type="match status" value="2"/>
</dbReference>
<dbReference type="CDD" id="cd06714">
    <property type="entry name" value="PDZ_RIM-like"/>
    <property type="match status" value="1"/>
</dbReference>
<feature type="domain" description="RING-type" evidence="9">
    <location>
        <begin position="108"/>
        <end position="156"/>
    </location>
</feature>
<dbReference type="GO" id="GO:0048791">
    <property type="term" value="P:calcium ion-regulated exocytosis of neurotransmitter"/>
    <property type="evidence" value="ECO:0007669"/>
    <property type="project" value="TreeGrafter"/>
</dbReference>
<dbReference type="PANTHER" id="PTHR12157">
    <property type="entry name" value="REGULATING SYNAPTIC MEMBRANE EXOCYTOSIS PROTEIN"/>
    <property type="match status" value="1"/>
</dbReference>
<evidence type="ECO:0000256" key="3">
    <source>
        <dbReference type="ARBA" id="ARBA00022833"/>
    </source>
</evidence>
<sequence length="1242" mass="134479">MLPTNVMSFMKKMVTAHPESGSIGTSGGSVTPEETATTFSKLRQLGSGLMTATGNVTKLSPAKVTPPADENQTGQGSVTPSSTPSSRPSDPAKPKAEPGRPASRAGACRVCLKSFKPTDFSRTCYECQHKVCEDCASYSTSTDTEDSSTWRCSVCRRKMASRGQPVVTQESTDSLLEVPVLEALQRRHSDARLGCQSGNQTSSPGSGLAPPRSPELRRHSDVSPASLKELEKFRKVAGERREELRWERELEWRSKSRGGSPDRGRSSSPQRGAVPSQAGATVLANSPTCCTVSTPSVNVVAGANTVSSGGGVTSNTEAEATVESIGTGDEEDERWRRSRRGGGTVRRKSRVTRQRSYDDEIKTTSTVLPGGLLSSGGGTVSGGSAHPESGLPLPVQLSRRASAYDVCTTSGSVAAFNNMAIVAAQQRGSVSAQGSREPEERSMSRRPSFRATKPSAMPYEMDPEEEKIVSLDAAPSDMSSSALALGVNAPTGTSTFSQHSQQTALGPDEDRRNRRRGSQLPDINAIRALPNVLGSASGSAKVSGGAMATALAGRVAVDERELPRQGSLVDGEGIKIVIHDVDSDLVGRVNAKRRVVLRRDPLMDKGHRARGFGMRVVGGKTGSDGRMFAYIVWTVPGGPAEKAGLQQGDKVLEWAGVSLIDRSFEEVAQIMERTGDIAELVVEHATDIIGDLLDDPGIMGASGKAPTSLGLQLETETDKTPSSPNRRKLPKTPEQIAKERQVSGRVQIQVWYEAERKELVVSLLAADELCAREDTGYGTAPEAYAKLVLVPPCGGEQSSLKTDVAEPTQNPIWNATLNFCGVAGDELMDRSIEVTLWDYCPDRDSVFLGECTVELQKAFLDDRAVWYRLEDPRGLRYGKSPHCSPRGSLSTEIAQRLLRKSELRERSFSDDTQSDSGSPEPCFLHPDHAWHAGSRRGSSQSEQLEVEPYELNKDYSRSLPGSRRSSFQSQTGNGCGNGTGTDSKRGSVGGDTDGAVVHYNRERRRSSCARGLRDPDEILRSLKAVKGELGRTMSLSSSASSEKRRGSRRRGERKDSVMDIPEKLPDRNSESEMEEKWSQWTKGEEAMDMKLGPGQVAPKGLKPISGVQNGQVKLGLFLSKGTLDVEVISARGICPRERAEPDTYVKTYLRDGERWLQKRKTRVVRHSREPQYRQTLKYGSCDALGRNLLVMLWERNIGFGSNQGLGGAEVNLDLLPLTRLTVGWYPLFPIHTLGTQNSADSP</sequence>
<evidence type="ECO:0000313" key="12">
    <source>
        <dbReference type="RefSeq" id="XP_015587943.1"/>
    </source>
</evidence>
<dbReference type="InterPro" id="IPR001478">
    <property type="entry name" value="PDZ"/>
</dbReference>
<evidence type="ECO:0000259" key="9">
    <source>
        <dbReference type="PROSITE" id="PS50089"/>
    </source>
</evidence>
<keyword evidence="4" id="KW-0770">Synapse</keyword>
<dbReference type="InterPro" id="IPR041489">
    <property type="entry name" value="PDZ_6"/>
</dbReference>
<dbReference type="InterPro" id="IPR013083">
    <property type="entry name" value="Znf_RING/FYVE/PHD"/>
</dbReference>
<dbReference type="GO" id="GO:0048167">
    <property type="term" value="P:regulation of synaptic plasticity"/>
    <property type="evidence" value="ECO:0007669"/>
    <property type="project" value="TreeGrafter"/>
</dbReference>
<dbReference type="GO" id="GO:0042734">
    <property type="term" value="C:presynaptic membrane"/>
    <property type="evidence" value="ECO:0007669"/>
    <property type="project" value="TreeGrafter"/>
</dbReference>
<feature type="region of interest" description="Disordered" evidence="7">
    <location>
        <begin position="17"/>
        <end position="36"/>
    </location>
</feature>
<dbReference type="GO" id="GO:0031267">
    <property type="term" value="F:small GTPase binding"/>
    <property type="evidence" value="ECO:0007669"/>
    <property type="project" value="InterPro"/>
</dbReference>
<feature type="region of interest" description="Disordered" evidence="7">
    <location>
        <begin position="489"/>
        <end position="521"/>
    </location>
</feature>
<feature type="region of interest" description="Disordered" evidence="7">
    <location>
        <begin position="308"/>
        <end position="392"/>
    </location>
</feature>
<dbReference type="SMART" id="SM00228">
    <property type="entry name" value="PDZ"/>
    <property type="match status" value="1"/>
</dbReference>
<proteinExistence type="predicted"/>
<feature type="compositionally biased region" description="Low complexity" evidence="7">
    <location>
        <begin position="363"/>
        <end position="372"/>
    </location>
</feature>
<dbReference type="InterPro" id="IPR011011">
    <property type="entry name" value="Znf_FYVE_PHD"/>
</dbReference>
<dbReference type="AlphaFoldDB" id="A0AAJ7FEK8"/>
<evidence type="ECO:0000256" key="7">
    <source>
        <dbReference type="SAM" id="MobiDB-lite"/>
    </source>
</evidence>
<evidence type="ECO:0000256" key="4">
    <source>
        <dbReference type="ARBA" id="ARBA00023018"/>
    </source>
</evidence>
<evidence type="ECO:0000259" key="8">
    <source>
        <dbReference type="PROSITE" id="PS50004"/>
    </source>
</evidence>
<dbReference type="GO" id="GO:0042391">
    <property type="term" value="P:regulation of membrane potential"/>
    <property type="evidence" value="ECO:0007669"/>
    <property type="project" value="TreeGrafter"/>
</dbReference>
<dbReference type="PROSITE" id="PS50004">
    <property type="entry name" value="C2"/>
    <property type="match status" value="2"/>
</dbReference>
<dbReference type="CTD" id="38337"/>
<dbReference type="Pfam" id="PF00168">
    <property type="entry name" value="C2"/>
    <property type="match status" value="2"/>
</dbReference>
<dbReference type="Gene3D" id="2.30.42.10">
    <property type="match status" value="1"/>
</dbReference>
<keyword evidence="11" id="KW-1185">Reference proteome</keyword>
<feature type="region of interest" description="Disordered" evidence="7">
    <location>
        <begin position="426"/>
        <end position="461"/>
    </location>
</feature>
<feature type="domain" description="C2" evidence="8">
    <location>
        <begin position="1098"/>
        <end position="1225"/>
    </location>
</feature>
<feature type="domain" description="PDZ" evidence="10">
    <location>
        <begin position="594"/>
        <end position="686"/>
    </location>
</feature>
<dbReference type="GO" id="GO:0008270">
    <property type="term" value="F:zinc ion binding"/>
    <property type="evidence" value="ECO:0007669"/>
    <property type="project" value="UniProtKB-KW"/>
</dbReference>
<keyword evidence="3" id="KW-0862">Zinc</keyword>
<dbReference type="KEGG" id="ccin:107264318"/>
<keyword evidence="1" id="KW-0479">Metal-binding</keyword>
<feature type="region of interest" description="Disordered" evidence="7">
    <location>
        <begin position="704"/>
        <end position="738"/>
    </location>
</feature>
<dbReference type="InterPro" id="IPR001841">
    <property type="entry name" value="Znf_RING"/>
</dbReference>
<dbReference type="GO" id="GO:0048788">
    <property type="term" value="C:cytoskeleton of presynaptic active zone"/>
    <property type="evidence" value="ECO:0007669"/>
    <property type="project" value="TreeGrafter"/>
</dbReference>
<reference evidence="12" key="1">
    <citation type="submission" date="2025-08" db="UniProtKB">
        <authorList>
            <consortium name="RefSeq"/>
        </authorList>
    </citation>
    <scope>IDENTIFICATION</scope>
</reference>
<feature type="compositionally biased region" description="Polar residues" evidence="7">
    <location>
        <begin position="490"/>
        <end position="504"/>
    </location>
</feature>
<evidence type="ECO:0000259" key="10">
    <source>
        <dbReference type="PROSITE" id="PS50106"/>
    </source>
</evidence>
<evidence type="ECO:0000256" key="1">
    <source>
        <dbReference type="ARBA" id="ARBA00022723"/>
    </source>
</evidence>
<dbReference type="Pfam" id="PF17820">
    <property type="entry name" value="PDZ_6"/>
    <property type="match status" value="1"/>
</dbReference>
<dbReference type="GO" id="GO:0044325">
    <property type="term" value="F:transmembrane transporter binding"/>
    <property type="evidence" value="ECO:0007669"/>
    <property type="project" value="TreeGrafter"/>
</dbReference>
<feature type="region of interest" description="Disordered" evidence="7">
    <location>
        <begin position="253"/>
        <end position="280"/>
    </location>
</feature>
<feature type="region of interest" description="Disordered" evidence="7">
    <location>
        <begin position="904"/>
        <end position="1009"/>
    </location>
</feature>
<accession>A0AAJ7FEK8</accession>
<dbReference type="SUPFAM" id="SSF57903">
    <property type="entry name" value="FYVE/PHD zinc finger"/>
    <property type="match status" value="1"/>
</dbReference>
<dbReference type="FunFam" id="2.60.40.150:FF:000202">
    <property type="entry name" value="Uncharacterized protein, isoform B"/>
    <property type="match status" value="1"/>
</dbReference>
<feature type="region of interest" description="Disordered" evidence="7">
    <location>
        <begin position="192"/>
        <end position="224"/>
    </location>
</feature>
<feature type="compositionally biased region" description="Basic and acidic residues" evidence="7">
    <location>
        <begin position="253"/>
        <end position="265"/>
    </location>
</feature>
<dbReference type="Proteomes" id="UP000694920">
    <property type="component" value="Unplaced"/>
</dbReference>
<dbReference type="GeneID" id="107264318"/>
<dbReference type="Gene3D" id="2.60.40.150">
    <property type="entry name" value="C2 domain"/>
    <property type="match status" value="2"/>
</dbReference>
<dbReference type="PROSITE" id="PS50089">
    <property type="entry name" value="ZF_RING_2"/>
    <property type="match status" value="1"/>
</dbReference>
<evidence type="ECO:0000256" key="2">
    <source>
        <dbReference type="ARBA" id="ARBA00022771"/>
    </source>
</evidence>
<feature type="compositionally biased region" description="Basic residues" evidence="7">
    <location>
        <begin position="336"/>
        <end position="353"/>
    </location>
</feature>
<dbReference type="PROSITE" id="PS00518">
    <property type="entry name" value="ZF_RING_1"/>
    <property type="match status" value="1"/>
</dbReference>
<dbReference type="InterPro" id="IPR000008">
    <property type="entry name" value="C2_dom"/>
</dbReference>
<dbReference type="SUPFAM" id="SSF50156">
    <property type="entry name" value="PDZ domain-like"/>
    <property type="match status" value="1"/>
</dbReference>
<dbReference type="InterPro" id="IPR039032">
    <property type="entry name" value="Rim-like"/>
</dbReference>
<dbReference type="InterPro" id="IPR017907">
    <property type="entry name" value="Znf_RING_CS"/>
</dbReference>
<evidence type="ECO:0000256" key="6">
    <source>
        <dbReference type="PROSITE-ProRule" id="PRU00175"/>
    </source>
</evidence>
<dbReference type="PANTHER" id="PTHR12157:SF24">
    <property type="entry name" value="FIFE, ISOFORM D"/>
    <property type="match status" value="1"/>
</dbReference>